<dbReference type="GO" id="GO:0005524">
    <property type="term" value="F:ATP binding"/>
    <property type="evidence" value="ECO:0007669"/>
    <property type="project" value="UniProtKB-KW"/>
</dbReference>
<dbReference type="InterPro" id="IPR051786">
    <property type="entry name" value="ASN_synthetase/amidase"/>
</dbReference>
<evidence type="ECO:0000256" key="3">
    <source>
        <dbReference type="ARBA" id="ARBA00012737"/>
    </source>
</evidence>
<dbReference type="Pfam" id="PF00733">
    <property type="entry name" value="Asn_synthase"/>
    <property type="match status" value="1"/>
</dbReference>
<sequence>MCGISGYLAQTNNQWPASLNLMAGVQSMHHRGPDDHGVWFSPDHTTGLGFVRLSIIDLSAHGHQPMHTADGHWVIVFNGEIYNFQDIRAELEAQGETFIGHSDTEVLLRSVQKIGFEATLPKLRGMFAFAVHDRHTNTTWFARDRLGVKPLVYAERPHGLIFASEIHTLFAIDPALPRTPDRQALDAYLTFQYSPAPLSGFAHVRKLPPAHAMRVRNGQIERIWRYWDVDFSQRSNLSFDDACAALREQVLEATRLRMIADVPLGAFLSGGVDSSITVAAMKHLGANPLKTYAIGFDDEKFNELPYARQVAEHLGTEHHEMMVHANAVEIMPRMIELLGEPMADNSVMPTYYVSEFARQGVTVALSGDGGDEAFAGYRRFHQMRRVENIERAGLLPVWRTLRKWTVGVENIKRPADKKKQFPYTRADQMLVMQGLERYQHILAFFPQEDRLQTTTAGFRHGLDPLFARRYLEQNWQRAQTDDVLNRYLYLDLVTYLPEDILFKVDITSMANSLECRSPFLDYKVIEFAASLPGKYKLTARGRSKHILKEAFADWLPPGFFDRPKKGFSVPLARWLQTDLKDSMQDLLLHQQTLAPWFDQQRIAHYVQEHIAGKYHSTKLWPLYVMAQWIQQFNVPLERDAESLAA</sequence>
<feature type="binding site" evidence="9">
    <location>
        <position position="294"/>
    </location>
    <ligand>
        <name>ATP</name>
        <dbReference type="ChEBI" id="CHEBI:30616"/>
    </ligand>
</feature>
<keyword evidence="4 9" id="KW-0547">Nucleotide-binding</keyword>
<feature type="active site" description="For GATase activity" evidence="8">
    <location>
        <position position="2"/>
    </location>
</feature>
<dbReference type="GO" id="GO:0006529">
    <property type="term" value="P:asparagine biosynthetic process"/>
    <property type="evidence" value="ECO:0007669"/>
    <property type="project" value="UniProtKB-KW"/>
</dbReference>
<gene>
    <name evidence="12" type="primary">asnB</name>
    <name evidence="12" type="ORF">DU000_05650</name>
</gene>
<dbReference type="InterPro" id="IPR014729">
    <property type="entry name" value="Rossmann-like_a/b/a_fold"/>
</dbReference>
<comment type="similarity">
    <text evidence="2">Belongs to the asparagine synthetase family.</text>
</comment>
<dbReference type="PROSITE" id="PS51278">
    <property type="entry name" value="GATASE_TYPE_2"/>
    <property type="match status" value="1"/>
</dbReference>
<dbReference type="CDD" id="cd01991">
    <property type="entry name" value="Asn_synthase_B_C"/>
    <property type="match status" value="1"/>
</dbReference>
<keyword evidence="12" id="KW-0436">Ligase</keyword>
<evidence type="ECO:0000256" key="6">
    <source>
        <dbReference type="ARBA" id="ARBA00022962"/>
    </source>
</evidence>
<dbReference type="InterPro" id="IPR033738">
    <property type="entry name" value="AsnB_N"/>
</dbReference>
<evidence type="ECO:0000313" key="13">
    <source>
        <dbReference type="Proteomes" id="UP000252357"/>
    </source>
</evidence>
<dbReference type="PIRSF" id="PIRSF001589">
    <property type="entry name" value="Asn_synthetase_glu-h"/>
    <property type="match status" value="1"/>
</dbReference>
<dbReference type="InterPro" id="IPR001962">
    <property type="entry name" value="Asn_synthase"/>
</dbReference>
<dbReference type="SUPFAM" id="SSF52402">
    <property type="entry name" value="Adenine nucleotide alpha hydrolases-like"/>
    <property type="match status" value="1"/>
</dbReference>
<dbReference type="EC" id="6.3.5.4" evidence="3"/>
<comment type="catalytic activity">
    <reaction evidence="7">
        <text>L-aspartate + L-glutamine + ATP + H2O = L-asparagine + L-glutamate + AMP + diphosphate + H(+)</text>
        <dbReference type="Rhea" id="RHEA:12228"/>
        <dbReference type="ChEBI" id="CHEBI:15377"/>
        <dbReference type="ChEBI" id="CHEBI:15378"/>
        <dbReference type="ChEBI" id="CHEBI:29985"/>
        <dbReference type="ChEBI" id="CHEBI:29991"/>
        <dbReference type="ChEBI" id="CHEBI:30616"/>
        <dbReference type="ChEBI" id="CHEBI:33019"/>
        <dbReference type="ChEBI" id="CHEBI:58048"/>
        <dbReference type="ChEBI" id="CHEBI:58359"/>
        <dbReference type="ChEBI" id="CHEBI:456215"/>
        <dbReference type="EC" id="6.3.5.4"/>
    </reaction>
</comment>
<feature type="binding site" evidence="9">
    <location>
        <begin position="366"/>
        <end position="367"/>
    </location>
    <ligand>
        <name>ATP</name>
        <dbReference type="ChEBI" id="CHEBI:30616"/>
    </ligand>
</feature>
<dbReference type="SUPFAM" id="SSF56235">
    <property type="entry name" value="N-terminal nucleophile aminohydrolases (Ntn hydrolases)"/>
    <property type="match status" value="1"/>
</dbReference>
<evidence type="ECO:0000256" key="5">
    <source>
        <dbReference type="ARBA" id="ARBA00022840"/>
    </source>
</evidence>
<dbReference type="Pfam" id="PF13522">
    <property type="entry name" value="GATase_6"/>
    <property type="match status" value="1"/>
</dbReference>
<comment type="caution">
    <text evidence="12">The sequence shown here is derived from an EMBL/GenBank/DDBJ whole genome shotgun (WGS) entry which is preliminary data.</text>
</comment>
<organism evidence="12 13">
    <name type="scientific">Parvibium lacunae</name>
    <dbReference type="NCBI Taxonomy" id="1888893"/>
    <lineage>
        <taxon>Bacteria</taxon>
        <taxon>Pseudomonadati</taxon>
        <taxon>Pseudomonadota</taxon>
        <taxon>Betaproteobacteria</taxon>
        <taxon>Burkholderiales</taxon>
        <taxon>Alcaligenaceae</taxon>
        <taxon>Parvibium</taxon>
    </lineage>
</organism>
<feature type="site" description="Important for beta-aspartyl-AMP intermediate formation" evidence="10">
    <location>
        <position position="368"/>
    </location>
</feature>
<reference evidence="12 13" key="1">
    <citation type="journal article" date="2018" name="Int. J. Syst. Evol. Microbiol.">
        <title>Parvibium lacunae gen. nov., sp. nov., a new member of the family Alcaligenaceae isolated from a freshwater pond.</title>
        <authorList>
            <person name="Chen W.M."/>
            <person name="Xie P.B."/>
            <person name="Hsu M.Y."/>
            <person name="Sheu S.Y."/>
        </authorList>
    </citation>
    <scope>NUCLEOTIDE SEQUENCE [LARGE SCALE GENOMIC DNA]</scope>
    <source>
        <strain evidence="12 13">KMB9</strain>
    </source>
</reference>
<feature type="binding site" evidence="9">
    <location>
        <position position="103"/>
    </location>
    <ligand>
        <name>L-glutamine</name>
        <dbReference type="ChEBI" id="CHEBI:58359"/>
    </ligand>
</feature>
<evidence type="ECO:0000256" key="1">
    <source>
        <dbReference type="ARBA" id="ARBA00005187"/>
    </source>
</evidence>
<evidence type="ECO:0000256" key="2">
    <source>
        <dbReference type="ARBA" id="ARBA00005752"/>
    </source>
</evidence>
<dbReference type="Gene3D" id="3.60.20.10">
    <property type="entry name" value="Glutamine Phosphoribosylpyrophosphate, subunit 1, domain 1"/>
    <property type="match status" value="1"/>
</dbReference>
<keyword evidence="6 8" id="KW-0315">Glutamine amidotransferase</keyword>
<accession>A0A368L417</accession>
<dbReference type="Proteomes" id="UP000252357">
    <property type="component" value="Unassembled WGS sequence"/>
</dbReference>
<dbReference type="OrthoDB" id="9763290at2"/>
<dbReference type="RefSeq" id="WP_114402389.1">
    <property type="nucleotide sequence ID" value="NZ_QPGB01000002.1"/>
</dbReference>
<name>A0A368L417_9BURK</name>
<keyword evidence="8" id="KW-0028">Amino-acid biosynthesis</keyword>
<dbReference type="PANTHER" id="PTHR43284:SF1">
    <property type="entry name" value="ASPARAGINE SYNTHETASE"/>
    <property type="match status" value="1"/>
</dbReference>
<dbReference type="InterPro" id="IPR017932">
    <property type="entry name" value="GATase_2_dom"/>
</dbReference>
<dbReference type="GO" id="GO:0005829">
    <property type="term" value="C:cytosol"/>
    <property type="evidence" value="ECO:0007669"/>
    <property type="project" value="TreeGrafter"/>
</dbReference>
<dbReference type="InterPro" id="IPR029055">
    <property type="entry name" value="Ntn_hydrolases_N"/>
</dbReference>
<dbReference type="Gene3D" id="3.40.50.620">
    <property type="entry name" value="HUPs"/>
    <property type="match status" value="2"/>
</dbReference>
<comment type="pathway">
    <text evidence="1">Amino-acid biosynthesis; L-asparagine biosynthesis; L-asparagine from L-aspartate (L-Gln route): step 1/1.</text>
</comment>
<dbReference type="NCBIfam" id="TIGR01536">
    <property type="entry name" value="asn_synth_AEB"/>
    <property type="match status" value="1"/>
</dbReference>
<protein>
    <recommendedName>
        <fullName evidence="3">asparagine synthase (glutamine-hydrolyzing)</fullName>
        <ecNumber evidence="3">6.3.5.4</ecNumber>
    </recommendedName>
</protein>
<dbReference type="EMBL" id="QPGB01000002">
    <property type="protein sequence ID" value="RCS58307.1"/>
    <property type="molecule type" value="Genomic_DNA"/>
</dbReference>
<keyword evidence="8" id="KW-0061">Asparagine biosynthesis</keyword>
<evidence type="ECO:0000313" key="12">
    <source>
        <dbReference type="EMBL" id="RCS58307.1"/>
    </source>
</evidence>
<dbReference type="CDD" id="cd00712">
    <property type="entry name" value="AsnB"/>
    <property type="match status" value="1"/>
</dbReference>
<evidence type="ECO:0000256" key="10">
    <source>
        <dbReference type="PIRSR" id="PIRSR001589-3"/>
    </source>
</evidence>
<evidence type="ECO:0000256" key="9">
    <source>
        <dbReference type="PIRSR" id="PIRSR001589-2"/>
    </source>
</evidence>
<dbReference type="InterPro" id="IPR006426">
    <property type="entry name" value="Asn_synth_AEB"/>
</dbReference>
<keyword evidence="13" id="KW-1185">Reference proteome</keyword>
<dbReference type="PANTHER" id="PTHR43284">
    <property type="entry name" value="ASPARAGINE SYNTHETASE (GLUTAMINE-HYDROLYZING)"/>
    <property type="match status" value="1"/>
</dbReference>
<evidence type="ECO:0000256" key="4">
    <source>
        <dbReference type="ARBA" id="ARBA00022741"/>
    </source>
</evidence>
<evidence type="ECO:0000256" key="8">
    <source>
        <dbReference type="PIRSR" id="PIRSR001589-1"/>
    </source>
</evidence>
<evidence type="ECO:0000256" key="7">
    <source>
        <dbReference type="ARBA" id="ARBA00048741"/>
    </source>
</evidence>
<evidence type="ECO:0000259" key="11">
    <source>
        <dbReference type="PROSITE" id="PS51278"/>
    </source>
</evidence>
<feature type="domain" description="Glutamine amidotransferase type-2" evidence="11">
    <location>
        <begin position="2"/>
        <end position="218"/>
    </location>
</feature>
<keyword evidence="5 9" id="KW-0067">ATP-binding</keyword>
<dbReference type="GO" id="GO:0004066">
    <property type="term" value="F:asparagine synthase (glutamine-hydrolyzing) activity"/>
    <property type="evidence" value="ECO:0007669"/>
    <property type="project" value="UniProtKB-EC"/>
</dbReference>
<proteinExistence type="inferred from homology"/>
<dbReference type="AlphaFoldDB" id="A0A368L417"/>